<organism evidence="2 3">
    <name type="scientific">Galdieria sulphuraria</name>
    <name type="common">Red alga</name>
    <dbReference type="NCBI Taxonomy" id="130081"/>
    <lineage>
        <taxon>Eukaryota</taxon>
        <taxon>Rhodophyta</taxon>
        <taxon>Bangiophyceae</taxon>
        <taxon>Galdieriales</taxon>
        <taxon>Galdieriaceae</taxon>
        <taxon>Galdieria</taxon>
    </lineage>
</organism>
<dbReference type="PANTHER" id="PTHR33591">
    <property type="entry name" value="BETA-CAROTENE ISOMERASE D27"/>
    <property type="match status" value="1"/>
</dbReference>
<evidence type="ECO:0000259" key="1">
    <source>
        <dbReference type="Pfam" id="PF13225"/>
    </source>
</evidence>
<feature type="domain" description="Beta-carotene isomerase D27-like C-terminal" evidence="1">
    <location>
        <begin position="131"/>
        <end position="210"/>
    </location>
</feature>
<dbReference type="RefSeq" id="XP_005705238.1">
    <property type="nucleotide sequence ID" value="XM_005705181.1"/>
</dbReference>
<dbReference type="eggNOG" id="ENOG502QSSG">
    <property type="taxonomic scope" value="Eukaryota"/>
</dbReference>
<dbReference type="Gramene" id="EME28718">
    <property type="protein sequence ID" value="EME28718"/>
    <property type="gene ID" value="Gasu_37700"/>
</dbReference>
<dbReference type="InterPro" id="IPR025114">
    <property type="entry name" value="D27-like_C"/>
</dbReference>
<dbReference type="EMBL" id="KB454516">
    <property type="protein sequence ID" value="EME28718.1"/>
    <property type="molecule type" value="Genomic_DNA"/>
</dbReference>
<protein>
    <recommendedName>
        <fullName evidence="1">Beta-carotene isomerase D27-like C-terminal domain-containing protein</fullName>
    </recommendedName>
</protein>
<dbReference type="OrthoDB" id="416096at2759"/>
<sequence>MLMGFLTLVNIQSRFLTNKNLSRDFRRIWKICSMCSDGPLSSTAIHLFRKAIERETGRVSKHRGYDGLVEDCKYLQKYRSPVEQRAAVCRIISSLFCAPVGIQLFRSLLGIMPVTWAYHLSAIFTQVFFQWLVGPCQAHAIHNETFKRGVFISKCRFLEESRCRGMCVNLCKIPTQQFFNNTLGFPFTMEPNYETGSCQITFGKSPLPLDQDIAVQIRCSGNCLPWHPEKTNSTASSQTHDCIKTSLL</sequence>
<reference evidence="3" key="1">
    <citation type="journal article" date="2013" name="Science">
        <title>Gene transfer from bacteria and archaea facilitated evolution of an extremophilic eukaryote.</title>
        <authorList>
            <person name="Schonknecht G."/>
            <person name="Chen W.H."/>
            <person name="Ternes C.M."/>
            <person name="Barbier G.G."/>
            <person name="Shrestha R.P."/>
            <person name="Stanke M."/>
            <person name="Brautigam A."/>
            <person name="Baker B.J."/>
            <person name="Banfield J.F."/>
            <person name="Garavito R.M."/>
            <person name="Carr K."/>
            <person name="Wilkerson C."/>
            <person name="Rensing S.A."/>
            <person name="Gagneul D."/>
            <person name="Dickenson N.E."/>
            <person name="Oesterhelt C."/>
            <person name="Lercher M.J."/>
            <person name="Weber A.P."/>
        </authorList>
    </citation>
    <scope>NUCLEOTIDE SEQUENCE [LARGE SCALE GENOMIC DNA]</scope>
    <source>
        <strain evidence="3">074W</strain>
    </source>
</reference>
<dbReference type="GO" id="GO:0005506">
    <property type="term" value="F:iron ion binding"/>
    <property type="evidence" value="ECO:0007669"/>
    <property type="project" value="InterPro"/>
</dbReference>
<name>M2XYJ0_GALSU</name>
<dbReference type="Pfam" id="PF13225">
    <property type="entry name" value="D27-like_C"/>
    <property type="match status" value="1"/>
</dbReference>
<dbReference type="GeneID" id="17087571"/>
<dbReference type="PANTHER" id="PTHR33591:SF2">
    <property type="entry name" value="BETA-CAROTENE ISOMERASE D27"/>
    <property type="match status" value="1"/>
</dbReference>
<dbReference type="InterPro" id="IPR038938">
    <property type="entry name" value="D27-like"/>
</dbReference>
<dbReference type="STRING" id="130081.M2XYJ0"/>
<keyword evidence="3" id="KW-1185">Reference proteome</keyword>
<dbReference type="KEGG" id="gsl:Gasu_37700"/>
<dbReference type="AlphaFoldDB" id="M2XYJ0"/>
<evidence type="ECO:0000313" key="2">
    <source>
        <dbReference type="EMBL" id="EME28718.1"/>
    </source>
</evidence>
<accession>M2XYJ0</accession>
<gene>
    <name evidence="2" type="ORF">Gasu_37700</name>
</gene>
<dbReference type="OMA" id="QPCYANI"/>
<proteinExistence type="predicted"/>
<dbReference type="Proteomes" id="UP000030680">
    <property type="component" value="Unassembled WGS sequence"/>
</dbReference>
<evidence type="ECO:0000313" key="3">
    <source>
        <dbReference type="Proteomes" id="UP000030680"/>
    </source>
</evidence>